<evidence type="ECO:0008006" key="5">
    <source>
        <dbReference type="Google" id="ProtNLM"/>
    </source>
</evidence>
<dbReference type="Pfam" id="PF00132">
    <property type="entry name" value="Hexapep"/>
    <property type="match status" value="1"/>
</dbReference>
<dbReference type="RefSeq" id="WP_344365435.1">
    <property type="nucleotide sequence ID" value="NZ_BAAAQB010000030.1"/>
</dbReference>
<evidence type="ECO:0000256" key="1">
    <source>
        <dbReference type="ARBA" id="ARBA00007274"/>
    </source>
</evidence>
<dbReference type="InterPro" id="IPR001451">
    <property type="entry name" value="Hexapep"/>
</dbReference>
<proteinExistence type="inferred from homology"/>
<evidence type="ECO:0000256" key="2">
    <source>
        <dbReference type="ARBA" id="ARBA00022679"/>
    </source>
</evidence>
<protein>
    <recommendedName>
        <fullName evidence="5">Acetyltransferase</fullName>
    </recommendedName>
</protein>
<sequence length="186" mass="19622">MPYIEEELKDLKEQVAALTAALRNLRPRESAWIPEHATIGEDVKLAPNTSLQCREDAPITVGAGTNIYRNAEIFGPVTIGAKCLINRDGYIRAGTVIEDRVFIGPFVRIITDGHEIGDSQRRAGTNASAPIVIGEGSWIGGSSTILGGVTIGRGCIVAAGSLVNRDVPDNTLVGGVPAKVIRALPA</sequence>
<accession>A0ABP5KS53</accession>
<dbReference type="InterPro" id="IPR051159">
    <property type="entry name" value="Hexapeptide_acetyltransf"/>
</dbReference>
<dbReference type="EMBL" id="BAAAQB010000030">
    <property type="protein sequence ID" value="GAA2136632.1"/>
    <property type="molecule type" value="Genomic_DNA"/>
</dbReference>
<comment type="caution">
    <text evidence="3">The sequence shown here is derived from an EMBL/GenBank/DDBJ whole genome shotgun (WGS) entry which is preliminary data.</text>
</comment>
<keyword evidence="4" id="KW-1185">Reference proteome</keyword>
<dbReference type="PANTHER" id="PTHR23416">
    <property type="entry name" value="SIALIC ACID SYNTHASE-RELATED"/>
    <property type="match status" value="1"/>
</dbReference>
<dbReference type="PANTHER" id="PTHR23416:SF23">
    <property type="entry name" value="ACETYLTRANSFERASE C18B11.09C-RELATED"/>
    <property type="match status" value="1"/>
</dbReference>
<name>A0ABP5KS53_9MICC</name>
<comment type="similarity">
    <text evidence="1">Belongs to the transferase hexapeptide repeat family.</text>
</comment>
<evidence type="ECO:0000313" key="4">
    <source>
        <dbReference type="Proteomes" id="UP001500102"/>
    </source>
</evidence>
<gene>
    <name evidence="3" type="ORF">GCM10009825_22050</name>
</gene>
<keyword evidence="2" id="KW-0808">Transferase</keyword>
<reference evidence="4" key="1">
    <citation type="journal article" date="2019" name="Int. J. Syst. Evol. Microbiol.">
        <title>The Global Catalogue of Microorganisms (GCM) 10K type strain sequencing project: providing services to taxonomists for standard genome sequencing and annotation.</title>
        <authorList>
            <consortium name="The Broad Institute Genomics Platform"/>
            <consortium name="The Broad Institute Genome Sequencing Center for Infectious Disease"/>
            <person name="Wu L."/>
            <person name="Ma J."/>
        </authorList>
    </citation>
    <scope>NUCLEOTIDE SEQUENCE [LARGE SCALE GENOMIC DNA]</scope>
    <source>
        <strain evidence="4">JCM 15921</strain>
    </source>
</reference>
<dbReference type="Gene3D" id="2.160.10.10">
    <property type="entry name" value="Hexapeptide repeat proteins"/>
    <property type="match status" value="2"/>
</dbReference>
<evidence type="ECO:0000313" key="3">
    <source>
        <dbReference type="EMBL" id="GAA2136632.1"/>
    </source>
</evidence>
<organism evidence="3 4">
    <name type="scientific">Arthrobacter humicola</name>
    <dbReference type="NCBI Taxonomy" id="409291"/>
    <lineage>
        <taxon>Bacteria</taxon>
        <taxon>Bacillati</taxon>
        <taxon>Actinomycetota</taxon>
        <taxon>Actinomycetes</taxon>
        <taxon>Micrococcales</taxon>
        <taxon>Micrococcaceae</taxon>
        <taxon>Arthrobacter</taxon>
    </lineage>
</organism>
<dbReference type="InterPro" id="IPR011004">
    <property type="entry name" value="Trimer_LpxA-like_sf"/>
</dbReference>
<dbReference type="SUPFAM" id="SSF51161">
    <property type="entry name" value="Trimeric LpxA-like enzymes"/>
    <property type="match status" value="1"/>
</dbReference>
<dbReference type="Proteomes" id="UP001500102">
    <property type="component" value="Unassembled WGS sequence"/>
</dbReference>